<keyword evidence="4 6" id="KW-0472">Membrane</keyword>
<proteinExistence type="predicted"/>
<dbReference type="PANTHER" id="PTHR21419">
    <property type="match status" value="1"/>
</dbReference>
<dbReference type="InterPro" id="IPR045232">
    <property type="entry name" value="FAM234"/>
</dbReference>
<evidence type="ECO:0000313" key="9">
    <source>
        <dbReference type="Proteomes" id="UP001164746"/>
    </source>
</evidence>
<dbReference type="InterPro" id="IPR028994">
    <property type="entry name" value="Integrin_alpha_N"/>
</dbReference>
<evidence type="ECO:0000256" key="4">
    <source>
        <dbReference type="ARBA" id="ARBA00023136"/>
    </source>
</evidence>
<feature type="region of interest" description="Disordered" evidence="5">
    <location>
        <begin position="668"/>
        <end position="776"/>
    </location>
</feature>
<feature type="region of interest" description="Disordered" evidence="5">
    <location>
        <begin position="804"/>
        <end position="853"/>
    </location>
</feature>
<gene>
    <name evidence="8" type="ORF">MAR_020655</name>
</gene>
<evidence type="ECO:0000313" key="8">
    <source>
        <dbReference type="EMBL" id="WAR05286.1"/>
    </source>
</evidence>
<evidence type="ECO:0000256" key="1">
    <source>
        <dbReference type="ARBA" id="ARBA00004167"/>
    </source>
</evidence>
<comment type="subcellular location">
    <subcellularLocation>
        <location evidence="1">Membrane</location>
        <topology evidence="1">Single-pass membrane protein</topology>
    </subcellularLocation>
</comment>
<feature type="compositionally biased region" description="Polar residues" evidence="5">
    <location>
        <begin position="752"/>
        <end position="761"/>
    </location>
</feature>
<feature type="compositionally biased region" description="Basic residues" evidence="5">
    <location>
        <begin position="824"/>
        <end position="844"/>
    </location>
</feature>
<dbReference type="Proteomes" id="UP001164746">
    <property type="component" value="Chromosome 5"/>
</dbReference>
<keyword evidence="2 6" id="KW-0812">Transmembrane</keyword>
<dbReference type="Pfam" id="PF23727">
    <property type="entry name" value="Beta-prop_FAM234A_B"/>
    <property type="match status" value="1"/>
</dbReference>
<feature type="transmembrane region" description="Helical" evidence="6">
    <location>
        <begin position="96"/>
        <end position="121"/>
    </location>
</feature>
<keyword evidence="3 6" id="KW-1133">Transmembrane helix</keyword>
<keyword evidence="9" id="KW-1185">Reference proteome</keyword>
<dbReference type="InterPro" id="IPR055409">
    <property type="entry name" value="Beta-prop_FAM234A_B"/>
</dbReference>
<evidence type="ECO:0000256" key="3">
    <source>
        <dbReference type="ARBA" id="ARBA00022989"/>
    </source>
</evidence>
<name>A0ABY7E8P4_MYAAR</name>
<dbReference type="InterPro" id="IPR015943">
    <property type="entry name" value="WD40/YVTN_repeat-like_dom_sf"/>
</dbReference>
<evidence type="ECO:0000256" key="6">
    <source>
        <dbReference type="SAM" id="Phobius"/>
    </source>
</evidence>
<organism evidence="8 9">
    <name type="scientific">Mya arenaria</name>
    <name type="common">Soft-shell clam</name>
    <dbReference type="NCBI Taxonomy" id="6604"/>
    <lineage>
        <taxon>Eukaryota</taxon>
        <taxon>Metazoa</taxon>
        <taxon>Spiralia</taxon>
        <taxon>Lophotrochozoa</taxon>
        <taxon>Mollusca</taxon>
        <taxon>Bivalvia</taxon>
        <taxon>Autobranchia</taxon>
        <taxon>Heteroconchia</taxon>
        <taxon>Euheterodonta</taxon>
        <taxon>Imparidentia</taxon>
        <taxon>Neoheterodontei</taxon>
        <taxon>Myida</taxon>
        <taxon>Myoidea</taxon>
        <taxon>Myidae</taxon>
        <taxon>Mya</taxon>
    </lineage>
</organism>
<sequence>MFVAKTGSRMPALENGDGSLDMRVLYSRGGKKNGYHGIGADIDHSTGWDDDDSDEGEVFMQGSRLDRSSASKPLMFPRARAKTHVGHGPCARCRPIVNAVCCFFFLVLSLGSLMGLVVYFVNKHNHKINSTLTTIEPGPVLPDIKQTSAFEFIKQHKMPDFSDVIGCDNVKVEDVWTMGFPKLLTESAFRPLDVNGDGVLDVILGFATGSDGIKVPGIVCDIYFDGRYPCFGGLLALEGGTGREIWRHYTDHELYGLNCEADLDQDDVHDCLAGGRAGAFEAVSGRTGERIWTFGKQEAKNEIMNLYTAQLIPDMDEDGVVDILAIHGGDPLQEPGSEYRLSGRILLMSGRTGHVLQWLGVPDGRESYYSPQVYTWPDGSRLVLFGTGGETHGGSLWVIKLNDLIRGDIKKARALYTDKFKGVMTPPVLADVTQDGVEDIILPMFNSSVLAIDGLDFHIIWNYTFPMSESYHTPSPGYYNDDDVPDFLVKNARGPGFPVYYYSQTTVLDGRTGRPLVLPAMQDAVGAQASGLTVSMEGRGNDLFLYWAADCLKHEGQGGQYRFIEGTNVHEQSRSDFCRLRFKTKGYSKIFAISSNIRPPGTTVYYSEERKAVEHDSWQNTTQMGIDFVLAHPEYLPEYRKFTLLDADEEPEEDDIDNLQDLMTNEGTESLFETPVLDDSERTTYKKGPSRPVYNPDYRKPRPFGFEDLDYESPYNSDPYNDITEEELEPRRRGPELGSRGRKPLQEYGDYFQTTQRTPNYGQFGRGHPTGRRKTSGRYASLVRNEGEVKPIAMRDTSDMFNRDIYTNNRQRRKTDSVQGKTSFKGHSRKNNKRKGRVRKRRHVGPHDEDGLQRLLSTGSLMPTSLPVEHPNYNNSIDFVFATYWFFPAKTRAILPEDQKCIEKKMSEETIRFDPKSLYYGMDHDAYEHAITDECVTEGHHDLPDGGTFESQTRYNPFNIHMGQMTVYRVRLTCTCSNMSSLARSGRRCGRVLPFPRQQWTGYMGNHANSHWKPRHGD</sequence>
<feature type="domain" description="FAM234A/B beta-propeller" evidence="7">
    <location>
        <begin position="193"/>
        <end position="514"/>
    </location>
</feature>
<dbReference type="PANTHER" id="PTHR21419:SF36">
    <property type="entry name" value="PROTEIN FAM234A-LIKE"/>
    <property type="match status" value="1"/>
</dbReference>
<evidence type="ECO:0000256" key="2">
    <source>
        <dbReference type="ARBA" id="ARBA00022692"/>
    </source>
</evidence>
<protein>
    <submittedName>
        <fullName evidence="8">F234B-like protein</fullName>
    </submittedName>
</protein>
<dbReference type="SUPFAM" id="SSF69318">
    <property type="entry name" value="Integrin alpha N-terminal domain"/>
    <property type="match status" value="1"/>
</dbReference>
<reference evidence="8" key="1">
    <citation type="submission" date="2022-11" db="EMBL/GenBank/DDBJ databases">
        <title>Centuries of genome instability and evolution in soft-shell clam transmissible cancer (bioRxiv).</title>
        <authorList>
            <person name="Hart S.F.M."/>
            <person name="Yonemitsu M.A."/>
            <person name="Giersch R.M."/>
            <person name="Beal B.F."/>
            <person name="Arriagada G."/>
            <person name="Davis B.W."/>
            <person name="Ostrander E.A."/>
            <person name="Goff S.P."/>
            <person name="Metzger M.J."/>
        </authorList>
    </citation>
    <scope>NUCLEOTIDE SEQUENCE</scope>
    <source>
        <strain evidence="8">MELC-2E11</strain>
        <tissue evidence="8">Siphon/mantle</tissue>
    </source>
</reference>
<dbReference type="EMBL" id="CP111016">
    <property type="protein sequence ID" value="WAR05286.1"/>
    <property type="molecule type" value="Genomic_DNA"/>
</dbReference>
<evidence type="ECO:0000259" key="7">
    <source>
        <dbReference type="Pfam" id="PF23727"/>
    </source>
</evidence>
<accession>A0ABY7E8P4</accession>
<evidence type="ECO:0000256" key="5">
    <source>
        <dbReference type="SAM" id="MobiDB-lite"/>
    </source>
</evidence>
<dbReference type="Gene3D" id="2.130.10.10">
    <property type="entry name" value="YVTN repeat-like/Quinoprotein amine dehydrogenase"/>
    <property type="match status" value="1"/>
</dbReference>